<dbReference type="EMBL" id="JAMZIH010003941">
    <property type="protein sequence ID" value="KAJ1676535.1"/>
    <property type="molecule type" value="Genomic_DNA"/>
</dbReference>
<accession>A0ACC1HIW9</accession>
<evidence type="ECO:0000313" key="2">
    <source>
        <dbReference type="Proteomes" id="UP001145114"/>
    </source>
</evidence>
<feature type="non-terminal residue" evidence="1">
    <location>
        <position position="240"/>
    </location>
</feature>
<gene>
    <name evidence="1" type="primary">PWP2_2</name>
    <name evidence="1" type="ORF">EV182_008003</name>
</gene>
<keyword evidence="2" id="KW-1185">Reference proteome</keyword>
<name>A0ACC1HIW9_9FUNG</name>
<organism evidence="1 2">
    <name type="scientific">Spiromyces aspiralis</name>
    <dbReference type="NCBI Taxonomy" id="68401"/>
    <lineage>
        <taxon>Eukaryota</taxon>
        <taxon>Fungi</taxon>
        <taxon>Fungi incertae sedis</taxon>
        <taxon>Zoopagomycota</taxon>
        <taxon>Kickxellomycotina</taxon>
        <taxon>Kickxellomycetes</taxon>
        <taxon>Kickxellales</taxon>
        <taxon>Kickxellaceae</taxon>
        <taxon>Spiromyces</taxon>
    </lineage>
</organism>
<proteinExistence type="predicted"/>
<comment type="caution">
    <text evidence="1">The sequence shown here is derived from an EMBL/GenBank/DDBJ whole genome shotgun (WGS) entry which is preliminary data.</text>
</comment>
<reference evidence="1" key="1">
    <citation type="submission" date="2022-06" db="EMBL/GenBank/DDBJ databases">
        <title>Phylogenomic reconstructions and comparative analyses of Kickxellomycotina fungi.</title>
        <authorList>
            <person name="Reynolds N.K."/>
            <person name="Stajich J.E."/>
            <person name="Barry K."/>
            <person name="Grigoriev I.V."/>
            <person name="Crous P."/>
            <person name="Smith M.E."/>
        </authorList>
    </citation>
    <scope>NUCLEOTIDE SEQUENCE</scope>
    <source>
        <strain evidence="1">RSA 2271</strain>
    </source>
</reference>
<sequence>MTTKIYSTDPIPGFTATTLTGHKDTVVGAWFTKDMRAIYTVSKDGAVCVRTYRIRTTGSEDLEFGHEFPMDPATGEYEKTIWFIKHRYYFGQETASLGGLTKVQCAEYHAATGLLLAGFSNGVFGIWEMPDFNMIHTLSISQNKITTVAVNPSGEWLAFGVAKLGQLLVWEWQSESYVLKQQGHYYDVSAVAYSGDGQYIVTGGDDGKVKVWNASTGYCFVTFSEHAGGITAVGFTKGNQ</sequence>
<evidence type="ECO:0000313" key="1">
    <source>
        <dbReference type="EMBL" id="KAJ1676535.1"/>
    </source>
</evidence>
<protein>
    <submittedName>
        <fullName evidence="1">U3 snoRNP protein</fullName>
    </submittedName>
</protein>
<dbReference type="Proteomes" id="UP001145114">
    <property type="component" value="Unassembled WGS sequence"/>
</dbReference>